<protein>
    <submittedName>
        <fullName evidence="1">Uncharacterized protein</fullName>
    </submittedName>
</protein>
<evidence type="ECO:0000313" key="3">
    <source>
        <dbReference type="EMBL" id="NFN35966.1"/>
    </source>
</evidence>
<reference evidence="5 6" key="2">
    <citation type="submission" date="2019-04" db="EMBL/GenBank/DDBJ databases">
        <title>Genome sequencing of Clostridium botulinum Groups I-IV and Clostridium butyricum.</title>
        <authorList>
            <person name="Brunt J."/>
            <person name="Van Vliet A.H.M."/>
            <person name="Stringer S.C."/>
            <person name="Carter A.T."/>
            <person name="Peck M.W."/>
        </authorList>
    </citation>
    <scope>NUCLEOTIDE SEQUENCE [LARGE SCALE GENOMIC DNA]</scope>
    <source>
        <strain evidence="2 6">1605</strain>
        <strain evidence="3 5">CB-K-33E</strain>
    </source>
</reference>
<dbReference type="Proteomes" id="UP000476820">
    <property type="component" value="Unassembled WGS sequence"/>
</dbReference>
<organism evidence="1 4">
    <name type="scientific">Clostridium botulinum</name>
    <dbReference type="NCBI Taxonomy" id="1491"/>
    <lineage>
        <taxon>Bacteria</taxon>
        <taxon>Bacillati</taxon>
        <taxon>Bacillota</taxon>
        <taxon>Clostridia</taxon>
        <taxon>Eubacteriales</taxon>
        <taxon>Clostridiaceae</taxon>
        <taxon>Clostridium</taxon>
    </lineage>
</organism>
<gene>
    <name evidence="1" type="ORF">EXM65_13560</name>
    <name evidence="2" type="ORF">FC774_13060</name>
    <name evidence="3" type="ORF">FDB51_12695</name>
</gene>
<dbReference type="EMBL" id="SWOV01000039">
    <property type="protein sequence ID" value="NFF88788.1"/>
    <property type="molecule type" value="Genomic_DNA"/>
</dbReference>
<evidence type="ECO:0000313" key="1">
    <source>
        <dbReference type="EMBL" id="NFA43579.1"/>
    </source>
</evidence>
<evidence type="ECO:0000313" key="2">
    <source>
        <dbReference type="EMBL" id="NFF88788.1"/>
    </source>
</evidence>
<dbReference type="Proteomes" id="UP000472355">
    <property type="component" value="Unassembled WGS sequence"/>
</dbReference>
<dbReference type="EMBL" id="SGKU01000042">
    <property type="protein sequence ID" value="NFA43579.1"/>
    <property type="molecule type" value="Genomic_DNA"/>
</dbReference>
<accession>A0A0C2SKE0</accession>
<evidence type="ECO:0000313" key="4">
    <source>
        <dbReference type="Proteomes" id="UP000472355"/>
    </source>
</evidence>
<dbReference type="Proteomes" id="UP000473681">
    <property type="component" value="Unassembled WGS sequence"/>
</dbReference>
<dbReference type="EMBL" id="SWVK01000017">
    <property type="protein sequence ID" value="NFN35966.1"/>
    <property type="molecule type" value="Genomic_DNA"/>
</dbReference>
<evidence type="ECO:0000313" key="5">
    <source>
        <dbReference type="Proteomes" id="UP000473681"/>
    </source>
</evidence>
<reference evidence="1 4" key="1">
    <citation type="submission" date="2019-02" db="EMBL/GenBank/DDBJ databases">
        <title>Genome sequencing of Clostridium botulinum clinical isolates.</title>
        <authorList>
            <person name="Brunt J."/>
            <person name="Van Vliet A.H.M."/>
            <person name="Stringer S.C."/>
            <person name="Grant K.A."/>
            <person name="Carter A.C."/>
            <person name="Peck M.W."/>
        </authorList>
    </citation>
    <scope>NUCLEOTIDE SEQUENCE [LARGE SCALE GENOMIC DNA]</scope>
    <source>
        <strain evidence="1 4">H113700579</strain>
    </source>
</reference>
<proteinExistence type="predicted"/>
<name>A0A0C2SKE0_CLOBO</name>
<comment type="caution">
    <text evidence="1">The sequence shown here is derived from an EMBL/GenBank/DDBJ whole genome shotgun (WGS) entry which is preliminary data.</text>
</comment>
<dbReference type="RefSeq" id="WP_012450784.1">
    <property type="nucleotide sequence ID" value="NZ_CP010520.1"/>
</dbReference>
<sequence>MNVYAITYYLKEDTHSCGCEDHNEEHHHHHHRDDYEITGNIKALGAWAHLMPTSFLVKCELTANEVSSKLKEVLEATDMLFVTEVTKNNVASLTPGVVEWINQ</sequence>
<dbReference type="OrthoDB" id="1909988at2"/>
<dbReference type="AlphaFoldDB" id="A0A0C2SKE0"/>
<evidence type="ECO:0000313" key="6">
    <source>
        <dbReference type="Proteomes" id="UP000476820"/>
    </source>
</evidence>